<proteinExistence type="inferred from homology"/>
<evidence type="ECO:0000313" key="4">
    <source>
        <dbReference type="EMBL" id="MFC7328676.1"/>
    </source>
</evidence>
<sequence>MRIPFSDVDMHGNVHNSRLVAYVEDAITDFLRATGLTARFDPRSGTAVYHVKKVEVVFQRPVRFGDVIDITARPAHLGRTSLAFDVTVRPAEQPDAPPAVQGQVVWVCVDPATRRTVPIPAETRAALTRAGAEYADGRHDSGPQPGA</sequence>
<dbReference type="SUPFAM" id="SSF54637">
    <property type="entry name" value="Thioesterase/thiol ester dehydrase-isomerase"/>
    <property type="match status" value="1"/>
</dbReference>
<name>A0ABW2KHD6_9ACTN</name>
<dbReference type="CDD" id="cd00586">
    <property type="entry name" value="4HBT"/>
    <property type="match status" value="1"/>
</dbReference>
<comment type="similarity">
    <text evidence="1">Belongs to the 4-hydroxybenzoyl-CoA thioesterase family.</text>
</comment>
<gene>
    <name evidence="4" type="ORF">ACFQRF_13070</name>
</gene>
<evidence type="ECO:0000256" key="2">
    <source>
        <dbReference type="ARBA" id="ARBA00022801"/>
    </source>
</evidence>
<dbReference type="PANTHER" id="PTHR31793:SF27">
    <property type="entry name" value="NOVEL THIOESTERASE SUPERFAMILY DOMAIN AND SAPOSIN A-TYPE DOMAIN CONTAINING PROTEIN (0610012H03RIK)"/>
    <property type="match status" value="1"/>
</dbReference>
<dbReference type="Proteomes" id="UP001596540">
    <property type="component" value="Unassembled WGS sequence"/>
</dbReference>
<dbReference type="GO" id="GO:0016787">
    <property type="term" value="F:hydrolase activity"/>
    <property type="evidence" value="ECO:0007669"/>
    <property type="project" value="UniProtKB-KW"/>
</dbReference>
<organism evidence="4 5">
    <name type="scientific">Marinactinospora rubrisoli</name>
    <dbReference type="NCBI Taxonomy" id="2715399"/>
    <lineage>
        <taxon>Bacteria</taxon>
        <taxon>Bacillati</taxon>
        <taxon>Actinomycetota</taxon>
        <taxon>Actinomycetes</taxon>
        <taxon>Streptosporangiales</taxon>
        <taxon>Nocardiopsidaceae</taxon>
        <taxon>Marinactinospora</taxon>
    </lineage>
</organism>
<dbReference type="Gene3D" id="3.10.129.10">
    <property type="entry name" value="Hotdog Thioesterase"/>
    <property type="match status" value="1"/>
</dbReference>
<dbReference type="EMBL" id="JBHTBH010000005">
    <property type="protein sequence ID" value="MFC7328676.1"/>
    <property type="molecule type" value="Genomic_DNA"/>
</dbReference>
<keyword evidence="5" id="KW-1185">Reference proteome</keyword>
<dbReference type="PANTHER" id="PTHR31793">
    <property type="entry name" value="4-HYDROXYBENZOYL-COA THIOESTERASE FAMILY MEMBER"/>
    <property type="match status" value="1"/>
</dbReference>
<accession>A0ABW2KHD6</accession>
<dbReference type="EC" id="3.1.2.-" evidence="4"/>
<evidence type="ECO:0000256" key="3">
    <source>
        <dbReference type="SAM" id="MobiDB-lite"/>
    </source>
</evidence>
<reference evidence="5" key="1">
    <citation type="journal article" date="2019" name="Int. J. Syst. Evol. Microbiol.">
        <title>The Global Catalogue of Microorganisms (GCM) 10K type strain sequencing project: providing services to taxonomists for standard genome sequencing and annotation.</title>
        <authorList>
            <consortium name="The Broad Institute Genomics Platform"/>
            <consortium name="The Broad Institute Genome Sequencing Center for Infectious Disease"/>
            <person name="Wu L."/>
            <person name="Ma J."/>
        </authorList>
    </citation>
    <scope>NUCLEOTIDE SEQUENCE [LARGE SCALE GENOMIC DNA]</scope>
    <source>
        <strain evidence="5">CGMCC 4.7382</strain>
    </source>
</reference>
<evidence type="ECO:0000313" key="5">
    <source>
        <dbReference type="Proteomes" id="UP001596540"/>
    </source>
</evidence>
<feature type="region of interest" description="Disordered" evidence="3">
    <location>
        <begin position="128"/>
        <end position="147"/>
    </location>
</feature>
<dbReference type="InterPro" id="IPR050563">
    <property type="entry name" value="4-hydroxybenzoyl-CoA_TE"/>
</dbReference>
<keyword evidence="2 4" id="KW-0378">Hydrolase</keyword>
<dbReference type="RefSeq" id="WP_379871400.1">
    <property type="nucleotide sequence ID" value="NZ_JBHTBH010000005.1"/>
</dbReference>
<evidence type="ECO:0000256" key="1">
    <source>
        <dbReference type="ARBA" id="ARBA00005953"/>
    </source>
</evidence>
<dbReference type="Pfam" id="PF13279">
    <property type="entry name" value="4HBT_2"/>
    <property type="match status" value="1"/>
</dbReference>
<comment type="caution">
    <text evidence="4">The sequence shown here is derived from an EMBL/GenBank/DDBJ whole genome shotgun (WGS) entry which is preliminary data.</text>
</comment>
<dbReference type="InterPro" id="IPR029069">
    <property type="entry name" value="HotDog_dom_sf"/>
</dbReference>
<protein>
    <submittedName>
        <fullName evidence="4">Acyl-CoA thioesterase</fullName>
        <ecNumber evidence="4">3.1.2.-</ecNumber>
    </submittedName>
</protein>